<evidence type="ECO:0000256" key="2">
    <source>
        <dbReference type="ARBA" id="ARBA00005179"/>
    </source>
</evidence>
<comment type="caution">
    <text evidence="11">The sequence shown here is derived from an EMBL/GenBank/DDBJ whole genome shotgun (WGS) entry which is preliminary data.</text>
</comment>
<evidence type="ECO:0000256" key="7">
    <source>
        <dbReference type="ARBA" id="ARBA00023033"/>
    </source>
</evidence>
<name>A0A1E3K3K8_9TREE</name>
<keyword evidence="10" id="KW-1133">Transmembrane helix</keyword>
<keyword evidence="7" id="KW-0503">Monooxygenase</keyword>
<keyword evidence="5" id="KW-0560">Oxidoreductase</keyword>
<accession>A0A1E3K3K8</accession>
<dbReference type="PRINTS" id="PR00463">
    <property type="entry name" value="EP450I"/>
</dbReference>
<evidence type="ECO:0000256" key="4">
    <source>
        <dbReference type="ARBA" id="ARBA00022617"/>
    </source>
</evidence>
<reference evidence="11 12" key="1">
    <citation type="submission" date="2016-06" db="EMBL/GenBank/DDBJ databases">
        <title>Evolution of pathogenesis and genome organization in the Tremellales.</title>
        <authorList>
            <person name="Cuomo C."/>
            <person name="Litvintseva A."/>
            <person name="Heitman J."/>
            <person name="Chen Y."/>
            <person name="Sun S."/>
            <person name="Springer D."/>
            <person name="Dromer F."/>
            <person name="Young S."/>
            <person name="Zeng Q."/>
            <person name="Chapman S."/>
            <person name="Gujja S."/>
            <person name="Saif S."/>
            <person name="Birren B."/>
        </authorList>
    </citation>
    <scope>NUCLEOTIDE SEQUENCE [LARGE SCALE GENOMIC DNA]</scope>
    <source>
        <strain evidence="11 12">CBS 6273</strain>
    </source>
</reference>
<dbReference type="GO" id="GO:0020037">
    <property type="term" value="F:heme binding"/>
    <property type="evidence" value="ECO:0007669"/>
    <property type="project" value="InterPro"/>
</dbReference>
<dbReference type="GO" id="GO:0004497">
    <property type="term" value="F:monooxygenase activity"/>
    <property type="evidence" value="ECO:0007669"/>
    <property type="project" value="UniProtKB-KW"/>
</dbReference>
<gene>
    <name evidence="11" type="ORF">I350_03272</name>
</gene>
<dbReference type="InterPro" id="IPR036396">
    <property type="entry name" value="Cyt_P450_sf"/>
</dbReference>
<dbReference type="Proteomes" id="UP000095149">
    <property type="component" value="Unassembled WGS sequence"/>
</dbReference>
<keyword evidence="10" id="KW-0472">Membrane</keyword>
<feature type="transmembrane region" description="Helical" evidence="10">
    <location>
        <begin position="14"/>
        <end position="33"/>
    </location>
</feature>
<dbReference type="EMBL" id="MEKH01000005">
    <property type="protein sequence ID" value="ODO07700.1"/>
    <property type="molecule type" value="Genomic_DNA"/>
</dbReference>
<keyword evidence="4 8" id="KW-0349">Heme</keyword>
<dbReference type="Pfam" id="PF00067">
    <property type="entry name" value="p450"/>
    <property type="match status" value="1"/>
</dbReference>
<comment type="similarity">
    <text evidence="3">Belongs to the cytochrome P450 family.</text>
</comment>
<dbReference type="GO" id="GO:0005506">
    <property type="term" value="F:iron ion binding"/>
    <property type="evidence" value="ECO:0007669"/>
    <property type="project" value="InterPro"/>
</dbReference>
<feature type="region of interest" description="Disordered" evidence="9">
    <location>
        <begin position="175"/>
        <end position="196"/>
    </location>
</feature>
<feature type="binding site" description="axial binding residue" evidence="8">
    <location>
        <position position="503"/>
    </location>
    <ligand>
        <name>heme</name>
        <dbReference type="ChEBI" id="CHEBI:30413"/>
    </ligand>
    <ligandPart>
        <name>Fe</name>
        <dbReference type="ChEBI" id="CHEBI:18248"/>
    </ligandPart>
</feature>
<organism evidence="11 12">
    <name type="scientific">Cryptococcus amylolentus CBS 6273</name>
    <dbReference type="NCBI Taxonomy" id="1296118"/>
    <lineage>
        <taxon>Eukaryota</taxon>
        <taxon>Fungi</taxon>
        <taxon>Dikarya</taxon>
        <taxon>Basidiomycota</taxon>
        <taxon>Agaricomycotina</taxon>
        <taxon>Tremellomycetes</taxon>
        <taxon>Tremellales</taxon>
        <taxon>Cryptococcaceae</taxon>
        <taxon>Cryptococcus</taxon>
    </lineage>
</organism>
<evidence type="ECO:0000256" key="3">
    <source>
        <dbReference type="ARBA" id="ARBA00010617"/>
    </source>
</evidence>
<dbReference type="PRINTS" id="PR00385">
    <property type="entry name" value="P450"/>
</dbReference>
<sequence length="552" mass="60703">MDTLPTVLRDLPPLYKAPATLLALAFATYLWLFPIANARIPFRNLPDPGPGHWLLGHALANFHPPSPNAAHIDLHKTHGHTIKYRTQLGNFEVSTIDPTAISYIVNNPNIFVKPPAARKWLEWRIGHGVSTAMGDDNKHQRRLMGPSFSAAAMRDMVPVFHDVAYELSDKFRSPVVDREGAPSPPSPSPPKPIDAVPGGGKIDVLKYIGMATFDVMGLTGFGHAFRALSEQPNTLTDCMHSYLAAFFKTGISDFLAAMYSIQLVICQRESLLSAQTVAPLTLASKRIAREKREQIFEQTHGEGIHKKQDVGKDLLSILIKANMASDLKPNERLSDEVVADQIMTFLVAGSETVATSLSFFLDLLGKHPNIQDRLREELMSVNEERPSAEVLDSLTYLDAFVREALRFCPAGPWMYRLATEPVAVPLGTPVKGKDGKMMNSFTIDSSTFVFTPIRALNTSTSFWGPDAETFDPSRFLDGRSETATKLPGVYGNTMTFMAGPRNCIGELGSRPERVSKISLVVRAFVKGEEHLGVQVPLMVVPLGGSSRDKEVV</sequence>
<keyword evidence="10" id="KW-0812">Transmembrane</keyword>
<comment type="cofactor">
    <cofactor evidence="1 8">
        <name>heme</name>
        <dbReference type="ChEBI" id="CHEBI:30413"/>
    </cofactor>
</comment>
<dbReference type="InterPro" id="IPR002401">
    <property type="entry name" value="Cyt_P450_E_grp-I"/>
</dbReference>
<comment type="pathway">
    <text evidence="2">Secondary metabolite biosynthesis.</text>
</comment>
<keyword evidence="6 8" id="KW-0408">Iron</keyword>
<evidence type="ECO:0008006" key="13">
    <source>
        <dbReference type="Google" id="ProtNLM"/>
    </source>
</evidence>
<feature type="compositionally biased region" description="Pro residues" evidence="9">
    <location>
        <begin position="182"/>
        <end position="192"/>
    </location>
</feature>
<dbReference type="SUPFAM" id="SSF48264">
    <property type="entry name" value="Cytochrome P450"/>
    <property type="match status" value="1"/>
</dbReference>
<dbReference type="AlphaFoldDB" id="A0A1E3K3K8"/>
<dbReference type="PANTHER" id="PTHR24305:SF166">
    <property type="entry name" value="CYTOCHROME P450 12A4, MITOCHONDRIAL-RELATED"/>
    <property type="match status" value="1"/>
</dbReference>
<proteinExistence type="inferred from homology"/>
<evidence type="ECO:0000313" key="11">
    <source>
        <dbReference type="EMBL" id="ODO07700.1"/>
    </source>
</evidence>
<evidence type="ECO:0000256" key="8">
    <source>
        <dbReference type="PIRSR" id="PIRSR602401-1"/>
    </source>
</evidence>
<evidence type="ECO:0000256" key="10">
    <source>
        <dbReference type="SAM" id="Phobius"/>
    </source>
</evidence>
<evidence type="ECO:0000256" key="6">
    <source>
        <dbReference type="ARBA" id="ARBA00023004"/>
    </source>
</evidence>
<evidence type="ECO:0000256" key="1">
    <source>
        <dbReference type="ARBA" id="ARBA00001971"/>
    </source>
</evidence>
<keyword evidence="8" id="KW-0479">Metal-binding</keyword>
<evidence type="ECO:0000256" key="5">
    <source>
        <dbReference type="ARBA" id="ARBA00023002"/>
    </source>
</evidence>
<dbReference type="GO" id="GO:0016705">
    <property type="term" value="F:oxidoreductase activity, acting on paired donors, with incorporation or reduction of molecular oxygen"/>
    <property type="evidence" value="ECO:0007669"/>
    <property type="project" value="InterPro"/>
</dbReference>
<dbReference type="PANTHER" id="PTHR24305">
    <property type="entry name" value="CYTOCHROME P450"/>
    <property type="match status" value="1"/>
</dbReference>
<dbReference type="InterPro" id="IPR050121">
    <property type="entry name" value="Cytochrome_P450_monoxygenase"/>
</dbReference>
<dbReference type="Gene3D" id="1.10.630.10">
    <property type="entry name" value="Cytochrome P450"/>
    <property type="match status" value="1"/>
</dbReference>
<protein>
    <recommendedName>
        <fullName evidence="13">Cytochrome P450</fullName>
    </recommendedName>
</protein>
<evidence type="ECO:0000313" key="12">
    <source>
        <dbReference type="Proteomes" id="UP000095149"/>
    </source>
</evidence>
<evidence type="ECO:0000256" key="9">
    <source>
        <dbReference type="SAM" id="MobiDB-lite"/>
    </source>
</evidence>
<dbReference type="InterPro" id="IPR001128">
    <property type="entry name" value="Cyt_P450"/>
</dbReference>